<gene>
    <name evidence="1" type="ORF">CRG98_046564</name>
</gene>
<dbReference type="Pfam" id="PF09366">
    <property type="entry name" value="DUF1997"/>
    <property type="match status" value="1"/>
</dbReference>
<keyword evidence="2" id="KW-1185">Reference proteome</keyword>
<accession>A0A2I0HMV7</accession>
<dbReference type="AlphaFoldDB" id="A0A2I0HMV7"/>
<dbReference type="EMBL" id="PGOL01007094">
    <property type="protein sequence ID" value="PKI33052.1"/>
    <property type="molecule type" value="Genomic_DNA"/>
</dbReference>
<name>A0A2I0HMV7_PUNGR</name>
<reference evidence="1 2" key="1">
    <citation type="submission" date="2017-11" db="EMBL/GenBank/DDBJ databases">
        <title>De-novo sequencing of pomegranate (Punica granatum L.) genome.</title>
        <authorList>
            <person name="Akparov Z."/>
            <person name="Amiraslanov A."/>
            <person name="Hajiyeva S."/>
            <person name="Abbasov M."/>
            <person name="Kaur K."/>
            <person name="Hamwieh A."/>
            <person name="Solovyev V."/>
            <person name="Salamov A."/>
            <person name="Braich B."/>
            <person name="Kosarev P."/>
            <person name="Mahmoud A."/>
            <person name="Hajiyev E."/>
            <person name="Babayeva S."/>
            <person name="Izzatullayeva V."/>
            <person name="Mammadov A."/>
            <person name="Mammadov A."/>
            <person name="Sharifova S."/>
            <person name="Ojaghi J."/>
            <person name="Eynullazada K."/>
            <person name="Bayramov B."/>
            <person name="Abdulazimova A."/>
            <person name="Shahmuradov I."/>
        </authorList>
    </citation>
    <scope>NUCLEOTIDE SEQUENCE [LARGE SCALE GENOMIC DNA]</scope>
    <source>
        <strain evidence="2">cv. AG2017</strain>
        <tissue evidence="1">Leaf</tissue>
    </source>
</reference>
<comment type="caution">
    <text evidence="1">The sequence shown here is derived from an EMBL/GenBank/DDBJ whole genome shotgun (WGS) entry which is preliminary data.</text>
</comment>
<dbReference type="PANTHER" id="PTHR34133">
    <property type="entry name" value="OS07G0633000 PROTEIN"/>
    <property type="match status" value="1"/>
</dbReference>
<sequence>MTTVVPQCSRFGLRPTQQFSGLSSSFRFVKEEKWVLQLNPGKKSSPLLRNSTVLMNFMGASRTRNKINPSKYSSVFNTDNLLNESNGVSFDQYLEDTPRVLNALFREEQSQQLDQDVWRIEMLPVQLLFLTVTPVVEMRVKCQPSGEVCLPQVPPDIANVLNFSIMKWVLHGLNVKPSHFDFSVRGVIYPDRRQLQPRLKGHLEMDISYSLPPTLSFVPKDLLSKVFEEGIKKLVSYMSRNLLTDYNNYRRELLKD</sequence>
<organism evidence="1 2">
    <name type="scientific">Punica granatum</name>
    <name type="common">Pomegranate</name>
    <dbReference type="NCBI Taxonomy" id="22663"/>
    <lineage>
        <taxon>Eukaryota</taxon>
        <taxon>Viridiplantae</taxon>
        <taxon>Streptophyta</taxon>
        <taxon>Embryophyta</taxon>
        <taxon>Tracheophyta</taxon>
        <taxon>Spermatophyta</taxon>
        <taxon>Magnoliopsida</taxon>
        <taxon>eudicotyledons</taxon>
        <taxon>Gunneridae</taxon>
        <taxon>Pentapetalae</taxon>
        <taxon>rosids</taxon>
        <taxon>malvids</taxon>
        <taxon>Myrtales</taxon>
        <taxon>Lythraceae</taxon>
        <taxon>Punica</taxon>
    </lineage>
</organism>
<dbReference type="InterPro" id="IPR018971">
    <property type="entry name" value="DUF1997"/>
</dbReference>
<dbReference type="GeneID" id="116214467"/>
<evidence type="ECO:0000313" key="2">
    <source>
        <dbReference type="Proteomes" id="UP000233551"/>
    </source>
</evidence>
<dbReference type="OrthoDB" id="496281at2759"/>
<dbReference type="PANTHER" id="PTHR34133:SF8">
    <property type="entry name" value="OS07G0633000 PROTEIN"/>
    <property type="match status" value="1"/>
</dbReference>
<protein>
    <submittedName>
        <fullName evidence="1">Uncharacterized protein</fullName>
    </submittedName>
</protein>
<proteinExistence type="predicted"/>
<dbReference type="Proteomes" id="UP000233551">
    <property type="component" value="Unassembled WGS sequence"/>
</dbReference>
<evidence type="ECO:0000313" key="1">
    <source>
        <dbReference type="EMBL" id="PKI33052.1"/>
    </source>
</evidence>